<feature type="compositionally biased region" description="Basic and acidic residues" evidence="1">
    <location>
        <begin position="73"/>
        <end position="96"/>
    </location>
</feature>
<keyword evidence="2" id="KW-1133">Transmembrane helix</keyword>
<sequence length="382" mass="42093">MLLTCPNCSSGLEVPDGTTAMVRCPACKTVFAPDDSPAPDEDEDYEEPRTRARRPARDDDEDDRPRRRASTNRRSDRDDERQNRDFDPMPEGEERKKRSRRSGTHEALSPQEKASRRQAFERAAWGCRLIWISFVLFMLSMVLIIIFFFQLALARFISPSMMYITLAGILGLINWIVAAVGVGLCLSGPRAPGHWGYGIAAAVATLVHMVLVLTLVAQGREVGVLAAESTDVSRWELLPTRLDATMFYLTMAVYQEQGFTPKGQFIVSMITGVVEMTRTVLIMMMLSCLARAALDEELAHKCTRTAGVAAGGPGLIALIMFLVVASLIETNAGVNLFTLVLIVAVKMGIYAILIGVLFPAFMAAREVDDACVEPFQSLIPQL</sequence>
<feature type="transmembrane region" description="Helical" evidence="2">
    <location>
        <begin position="161"/>
        <end position="185"/>
    </location>
</feature>
<protein>
    <submittedName>
        <fullName evidence="3">Uncharacterized protein</fullName>
    </submittedName>
</protein>
<evidence type="ECO:0000256" key="2">
    <source>
        <dbReference type="SAM" id="Phobius"/>
    </source>
</evidence>
<accession>A0A6P2DIP0</accession>
<evidence type="ECO:0000256" key="1">
    <source>
        <dbReference type="SAM" id="MobiDB-lite"/>
    </source>
</evidence>
<organism evidence="3 4">
    <name type="scientific">Gemmata massiliana</name>
    <dbReference type="NCBI Taxonomy" id="1210884"/>
    <lineage>
        <taxon>Bacteria</taxon>
        <taxon>Pseudomonadati</taxon>
        <taxon>Planctomycetota</taxon>
        <taxon>Planctomycetia</taxon>
        <taxon>Gemmatales</taxon>
        <taxon>Gemmataceae</taxon>
        <taxon>Gemmata</taxon>
    </lineage>
</organism>
<feature type="transmembrane region" description="Helical" evidence="2">
    <location>
        <begin position="197"/>
        <end position="217"/>
    </location>
</feature>
<keyword evidence="2" id="KW-0472">Membrane</keyword>
<feature type="transmembrane region" description="Helical" evidence="2">
    <location>
        <begin position="334"/>
        <end position="358"/>
    </location>
</feature>
<feature type="compositionally biased region" description="Acidic residues" evidence="1">
    <location>
        <begin position="37"/>
        <end position="46"/>
    </location>
</feature>
<evidence type="ECO:0000313" key="4">
    <source>
        <dbReference type="Proteomes" id="UP000464178"/>
    </source>
</evidence>
<proteinExistence type="predicted"/>
<evidence type="ECO:0000313" key="3">
    <source>
        <dbReference type="EMBL" id="VTS02160.1"/>
    </source>
</evidence>
<keyword evidence="4" id="KW-1185">Reference proteome</keyword>
<dbReference type="AlphaFoldDB" id="A0A6P2DIP0"/>
<gene>
    <name evidence="3" type="ORF">SOIL9_76090</name>
</gene>
<dbReference type="KEGG" id="gms:SOIL9_76090"/>
<feature type="region of interest" description="Disordered" evidence="1">
    <location>
        <begin position="30"/>
        <end position="113"/>
    </location>
</feature>
<dbReference type="EMBL" id="LR593886">
    <property type="protein sequence ID" value="VTS02160.1"/>
    <property type="molecule type" value="Genomic_DNA"/>
</dbReference>
<feature type="transmembrane region" description="Helical" evidence="2">
    <location>
        <begin position="306"/>
        <end position="328"/>
    </location>
</feature>
<dbReference type="Proteomes" id="UP000464178">
    <property type="component" value="Chromosome"/>
</dbReference>
<reference evidence="3 4" key="1">
    <citation type="submission" date="2019-05" db="EMBL/GenBank/DDBJ databases">
        <authorList>
            <consortium name="Science for Life Laboratories"/>
        </authorList>
    </citation>
    <scope>NUCLEOTIDE SEQUENCE [LARGE SCALE GENOMIC DNA]</scope>
    <source>
        <strain evidence="3">Soil9</strain>
    </source>
</reference>
<keyword evidence="2" id="KW-0812">Transmembrane</keyword>
<feature type="transmembrane region" description="Helical" evidence="2">
    <location>
        <begin position="125"/>
        <end position="149"/>
    </location>
</feature>
<name>A0A6P2DIP0_9BACT</name>
<dbReference type="RefSeq" id="WP_162672664.1">
    <property type="nucleotide sequence ID" value="NZ_LR593886.1"/>
</dbReference>